<evidence type="ECO:0000259" key="8">
    <source>
        <dbReference type="Pfam" id="PF09813"/>
    </source>
</evidence>
<comment type="similarity">
    <text evidence="2 7">Belongs to the COA3 family.</text>
</comment>
<evidence type="ECO:0000256" key="4">
    <source>
        <dbReference type="ARBA" id="ARBA00022989"/>
    </source>
</evidence>
<dbReference type="Pfam" id="PF09813">
    <property type="entry name" value="Coa3_cc"/>
    <property type="match status" value="1"/>
</dbReference>
<dbReference type="InterPro" id="IPR041752">
    <property type="entry name" value="Coa3"/>
</dbReference>
<comment type="function">
    <text evidence="7">Required for assembly of cytochrome c oxidase (complex IV).</text>
</comment>
<reference evidence="9 10" key="1">
    <citation type="submission" date="2024-08" db="EMBL/GenBank/DDBJ databases">
        <authorList>
            <person name="Cucini C."/>
            <person name="Frati F."/>
        </authorList>
    </citation>
    <scope>NUCLEOTIDE SEQUENCE [LARGE SCALE GENOMIC DNA]</scope>
</reference>
<evidence type="ECO:0000313" key="9">
    <source>
        <dbReference type="EMBL" id="CAL8135497.1"/>
    </source>
</evidence>
<organism evidence="9 10">
    <name type="scientific">Orchesella dallaii</name>
    <dbReference type="NCBI Taxonomy" id="48710"/>
    <lineage>
        <taxon>Eukaryota</taxon>
        <taxon>Metazoa</taxon>
        <taxon>Ecdysozoa</taxon>
        <taxon>Arthropoda</taxon>
        <taxon>Hexapoda</taxon>
        <taxon>Collembola</taxon>
        <taxon>Entomobryomorpha</taxon>
        <taxon>Entomobryoidea</taxon>
        <taxon>Orchesellidae</taxon>
        <taxon>Orchesellinae</taxon>
        <taxon>Orchesella</taxon>
    </lineage>
</organism>
<protein>
    <recommendedName>
        <fullName evidence="7">Cytochrome c oxidase assembly factor 3</fullName>
    </recommendedName>
</protein>
<keyword evidence="3 7" id="KW-0812">Transmembrane</keyword>
<evidence type="ECO:0000256" key="6">
    <source>
        <dbReference type="ARBA" id="ARBA00023136"/>
    </source>
</evidence>
<name>A0ABP1RTN4_9HEXA</name>
<evidence type="ECO:0000313" key="10">
    <source>
        <dbReference type="Proteomes" id="UP001642540"/>
    </source>
</evidence>
<keyword evidence="10" id="KW-1185">Reference proteome</keyword>
<dbReference type="Proteomes" id="UP001642540">
    <property type="component" value="Unassembled WGS sequence"/>
</dbReference>
<feature type="transmembrane region" description="Helical" evidence="7">
    <location>
        <begin position="54"/>
        <end position="73"/>
    </location>
</feature>
<accession>A0ABP1RTN4</accession>
<comment type="caution">
    <text evidence="9">The sequence shown here is derived from an EMBL/GenBank/DDBJ whole genome shotgun (WGS) entry which is preliminary data.</text>
</comment>
<evidence type="ECO:0000256" key="5">
    <source>
        <dbReference type="ARBA" id="ARBA00023128"/>
    </source>
</evidence>
<keyword evidence="5 7" id="KW-0496">Mitochondrion</keyword>
<evidence type="ECO:0000256" key="2">
    <source>
        <dbReference type="ARBA" id="ARBA00007035"/>
    </source>
</evidence>
<proteinExistence type="inferred from homology"/>
<dbReference type="InterPro" id="IPR018628">
    <property type="entry name" value="Coa3_CC"/>
</dbReference>
<keyword evidence="7" id="KW-0999">Mitochondrion inner membrane</keyword>
<comment type="subcellular location">
    <subcellularLocation>
        <location evidence="1">Mitochondrion membrane</location>
        <topology evidence="1">Single-pass membrane protein</topology>
    </subcellularLocation>
</comment>
<sequence length="91" mass="10288">MAEANPKVEAAMPKVDVVKDSKFLSQAQLDYMRLAQQQNIERVNRLKKIRRTNLVTAGVLGVSVLSIFGYSIWAVGSEKFLDDFDDNKQKN</sequence>
<keyword evidence="4 7" id="KW-1133">Transmembrane helix</keyword>
<keyword evidence="6 7" id="KW-0472">Membrane</keyword>
<evidence type="ECO:0000256" key="3">
    <source>
        <dbReference type="ARBA" id="ARBA00022692"/>
    </source>
</evidence>
<feature type="domain" description="Cytochrome c oxidase assembly factor 3 mitochondrial coiled-coil" evidence="8">
    <location>
        <begin position="39"/>
        <end position="86"/>
    </location>
</feature>
<evidence type="ECO:0000256" key="1">
    <source>
        <dbReference type="ARBA" id="ARBA00004304"/>
    </source>
</evidence>
<dbReference type="PANTHER" id="PTHR15642">
    <property type="entry name" value="CYTOCHROME C OXIDASE ASSEMBLY FACTOR 3, MITOCHONDRIAL"/>
    <property type="match status" value="1"/>
</dbReference>
<gene>
    <name evidence="9" type="ORF">ODALV1_LOCUS26011</name>
</gene>
<dbReference type="EMBL" id="CAXLJM020000108">
    <property type="protein sequence ID" value="CAL8135497.1"/>
    <property type="molecule type" value="Genomic_DNA"/>
</dbReference>
<evidence type="ECO:0000256" key="7">
    <source>
        <dbReference type="RuleBase" id="RU367056"/>
    </source>
</evidence>
<comment type="subunit">
    <text evidence="7">Component of 250-400 kDa complexes called cytochrome oxidase assembly intermediates or COA complexes.</text>
</comment>
<dbReference type="PANTHER" id="PTHR15642:SF3">
    <property type="entry name" value="CYTOCHROME C OXIDASE ASSEMBLY FACTOR 3 HOMOLOG, MITOCHONDRIAL"/>
    <property type="match status" value="1"/>
</dbReference>